<reference evidence="3" key="1">
    <citation type="submission" date="2020-07" db="EMBL/GenBank/DDBJ databases">
        <title>Huge and variable diversity of episymbiotic CPR bacteria and DPANN archaea in groundwater ecosystems.</title>
        <authorList>
            <person name="He C.Y."/>
            <person name="Keren R."/>
            <person name="Whittaker M."/>
            <person name="Farag I.F."/>
            <person name="Doudna J."/>
            <person name="Cate J.H.D."/>
            <person name="Banfield J.F."/>
        </authorList>
    </citation>
    <scope>NUCLEOTIDE SEQUENCE</scope>
    <source>
        <strain evidence="3">NC_groundwater_1664_Pr3_B-0.1um_52_9</strain>
    </source>
</reference>
<comment type="caution">
    <text evidence="3">The sequence shown here is derived from an EMBL/GenBank/DDBJ whole genome shotgun (WGS) entry which is preliminary data.</text>
</comment>
<keyword evidence="2" id="KW-0472">Membrane</keyword>
<dbReference type="Proteomes" id="UP000807825">
    <property type="component" value="Unassembled WGS sequence"/>
</dbReference>
<dbReference type="InterPro" id="IPR036514">
    <property type="entry name" value="SGNH_hydro_sf"/>
</dbReference>
<evidence type="ECO:0000256" key="2">
    <source>
        <dbReference type="SAM" id="Phobius"/>
    </source>
</evidence>
<feature type="region of interest" description="Disordered" evidence="1">
    <location>
        <begin position="113"/>
        <end position="145"/>
    </location>
</feature>
<dbReference type="Gene3D" id="3.40.50.1110">
    <property type="entry name" value="SGNH hydrolase"/>
    <property type="match status" value="1"/>
</dbReference>
<feature type="transmembrane region" description="Helical" evidence="2">
    <location>
        <begin position="72"/>
        <end position="95"/>
    </location>
</feature>
<organism evidence="3 4">
    <name type="scientific">Desulfomonile tiedjei</name>
    <dbReference type="NCBI Taxonomy" id="2358"/>
    <lineage>
        <taxon>Bacteria</taxon>
        <taxon>Pseudomonadati</taxon>
        <taxon>Thermodesulfobacteriota</taxon>
        <taxon>Desulfomonilia</taxon>
        <taxon>Desulfomonilales</taxon>
        <taxon>Desulfomonilaceae</taxon>
        <taxon>Desulfomonile</taxon>
    </lineage>
</organism>
<accession>A0A9D6V181</accession>
<keyword evidence="2" id="KW-1133">Transmembrane helix</keyword>
<dbReference type="SUPFAM" id="SSF52266">
    <property type="entry name" value="SGNH hydrolase"/>
    <property type="match status" value="1"/>
</dbReference>
<dbReference type="EMBL" id="JACRDE010000136">
    <property type="protein sequence ID" value="MBI5248770.1"/>
    <property type="molecule type" value="Genomic_DNA"/>
</dbReference>
<feature type="compositionally biased region" description="Polar residues" evidence="1">
    <location>
        <begin position="113"/>
        <end position="127"/>
    </location>
</feature>
<dbReference type="GO" id="GO:0016788">
    <property type="term" value="F:hydrolase activity, acting on ester bonds"/>
    <property type="evidence" value="ECO:0007669"/>
    <property type="project" value="UniProtKB-ARBA"/>
</dbReference>
<evidence type="ECO:0000313" key="3">
    <source>
        <dbReference type="EMBL" id="MBI5248770.1"/>
    </source>
</evidence>
<gene>
    <name evidence="3" type="ORF">HY912_04685</name>
</gene>
<evidence type="ECO:0000256" key="1">
    <source>
        <dbReference type="SAM" id="MobiDB-lite"/>
    </source>
</evidence>
<keyword evidence="2" id="KW-0812">Transmembrane</keyword>
<dbReference type="AlphaFoldDB" id="A0A9D6V181"/>
<protein>
    <submittedName>
        <fullName evidence="3">SGNH/GDSL hydrolase family protein</fullName>
    </submittedName>
</protein>
<feature type="transmembrane region" description="Helical" evidence="2">
    <location>
        <begin position="40"/>
        <end position="60"/>
    </location>
</feature>
<evidence type="ECO:0000313" key="4">
    <source>
        <dbReference type="Proteomes" id="UP000807825"/>
    </source>
</evidence>
<name>A0A9D6V181_9BACT</name>
<dbReference type="CDD" id="cd00229">
    <property type="entry name" value="SGNH_hydrolase"/>
    <property type="match status" value="1"/>
</dbReference>
<feature type="transmembrane region" description="Helical" evidence="2">
    <location>
        <begin position="12"/>
        <end position="34"/>
    </location>
</feature>
<keyword evidence="3" id="KW-0378">Hydrolase</keyword>
<proteinExistence type="predicted"/>
<sequence length="464" mass="51685">MDSRDIRFGSLIAKVVGVACTLLLSLALFLVLYANTYRGYLILLVVIAANVGILFVPARGQAVRGALSYAKSAALCLVSLLATLLVMEVLFPALLPLEYSQVRDLSQRTQNSLSSKSGAASRVYNNSEQKRPSRSLCAEGTGPDSSGWHEPYKKFEYFGYDPNERFTYLNIVCWNSEGYFDDDHLREKPTGVYRIVFIGDSYVEAIQVPLAAAFHKLLEAHLNLGAQSSPGQALRFEVIALGNSGAGQRENLNVLKTLATLYHPDMVVITLCSNDFCDDDPVLNQERVLFLGQVAPVLRGLLRHNYLLPAFVVRRYAEFRQSRIAVSPELLQWSADDLPQIELAWARSLSLIRESRDYCAARGIQFALTYLGSELEVKHLIDREATIAALKSMGPGHHGINWDPKRSVERTARFCEDNRIAFISLVDSLAGAQKESGKLVFWDHYTIFGHEIAAQNLQKRLGPK</sequence>